<evidence type="ECO:0000313" key="3">
    <source>
        <dbReference type="EMBL" id="AFJ01425.1"/>
    </source>
</evidence>
<dbReference type="InterPro" id="IPR006380">
    <property type="entry name" value="SPP-like_dom"/>
</dbReference>
<dbReference type="Proteomes" id="UP000009145">
    <property type="component" value="Chromosome"/>
</dbReference>
<dbReference type="SFLD" id="SFLDG01141">
    <property type="entry name" value="C2.B.1:_Sucrose_Phosphatase_Li"/>
    <property type="match status" value="1"/>
</dbReference>
<dbReference type="SUPFAM" id="SSF56784">
    <property type="entry name" value="HAD-like"/>
    <property type="match status" value="1"/>
</dbReference>
<keyword evidence="3" id="KW-0328">Glycosyltransferase</keyword>
<proteinExistence type="predicted"/>
<keyword evidence="1" id="KW-0378">Hydrolase</keyword>
<dbReference type="GO" id="GO:0000287">
    <property type="term" value="F:magnesium ion binding"/>
    <property type="evidence" value="ECO:0007669"/>
    <property type="project" value="UniProtKB-ARBA"/>
</dbReference>
<evidence type="ECO:0000256" key="1">
    <source>
        <dbReference type="ARBA" id="ARBA00022801"/>
    </source>
</evidence>
<dbReference type="STRING" id="754477.Q7C_246"/>
<evidence type="ECO:0000313" key="4">
    <source>
        <dbReference type="Proteomes" id="UP000009145"/>
    </source>
</evidence>
<organism evidence="3 4">
    <name type="scientific">Methylophaga frappieri (strain ATCC BAA-2434 / DSM 25690 / JAM7)</name>
    <dbReference type="NCBI Taxonomy" id="754477"/>
    <lineage>
        <taxon>Bacteria</taxon>
        <taxon>Pseudomonadati</taxon>
        <taxon>Pseudomonadota</taxon>
        <taxon>Gammaproteobacteria</taxon>
        <taxon>Thiotrichales</taxon>
        <taxon>Piscirickettsiaceae</taxon>
        <taxon>Methylophaga</taxon>
    </lineage>
</organism>
<keyword evidence="4" id="KW-1185">Reference proteome</keyword>
<keyword evidence="3" id="KW-0808">Transferase</keyword>
<feature type="domain" description="Sucrose phosphatase-like" evidence="2">
    <location>
        <begin position="4"/>
        <end position="270"/>
    </location>
</feature>
<dbReference type="KEGG" id="mec:Q7C_246"/>
<dbReference type="Gene3D" id="3.90.1070.10">
    <property type="match status" value="1"/>
</dbReference>
<evidence type="ECO:0000259" key="2">
    <source>
        <dbReference type="Pfam" id="PF05116"/>
    </source>
</evidence>
<reference evidence="3 4" key="1">
    <citation type="journal article" date="2012" name="J. Bacteriol.">
        <title>Complete genome sequences of Methylophaga sp. strain JAM1 and Methylophaga sp. strain JAM7.</title>
        <authorList>
            <person name="Villeneuve C."/>
            <person name="Martineau C."/>
            <person name="Mauffrey F."/>
            <person name="Villemur R."/>
        </authorList>
    </citation>
    <scope>NUCLEOTIDE SEQUENCE [LARGE SCALE GENOMIC DNA]</scope>
    <source>
        <strain evidence="3 4">JAM7</strain>
    </source>
</reference>
<dbReference type="SFLD" id="SFLDG01140">
    <property type="entry name" value="C2.B:_Phosphomannomutase_and_P"/>
    <property type="match status" value="1"/>
</dbReference>
<sequence length="285" mass="32688">MTDRLLLCTDMDRTVIPNGMQPEHPKARRRFRAFCHQDNVALVYVTGRHRQLVDKAIRSYQLPQPDYVITDVGTKIYQFGQGWQELQSWRDEIAQDWQGYSHQDLKLLLRDIRGLKLQEMSKQNTHKLSYYLPLYQDKTPVIQAMQQRMEEKNIAATVMWSVDELTNIGLIDVLPKHATKLHSIQFLQQQLGYQDHETVFAGDSGNDMPVLASPVQSVLVNNASAEIKSLAYQLANEQGCLDKLYIARDNGPLGMNGNYSAGVLQGVWHFSPAFRQSLQTETFYD</sequence>
<dbReference type="HOGENOM" id="CLU_030534_2_0_6"/>
<dbReference type="Pfam" id="PF05116">
    <property type="entry name" value="S6PP"/>
    <property type="match status" value="1"/>
</dbReference>
<dbReference type="eggNOG" id="COG0561">
    <property type="taxonomic scope" value="Bacteria"/>
</dbReference>
<dbReference type="AlphaFoldDB" id="I1YET2"/>
<dbReference type="OrthoDB" id="9815690at2"/>
<dbReference type="GO" id="GO:0003825">
    <property type="term" value="F:alpha,alpha-trehalose-phosphate synthase (UDP-forming) activity"/>
    <property type="evidence" value="ECO:0007669"/>
    <property type="project" value="UniProtKB-EC"/>
</dbReference>
<dbReference type="PATRIC" id="fig|754477.3.peg.244"/>
<dbReference type="GO" id="GO:0016791">
    <property type="term" value="F:phosphatase activity"/>
    <property type="evidence" value="ECO:0007669"/>
    <property type="project" value="UniProtKB-ARBA"/>
</dbReference>
<dbReference type="EC" id="2.4.1.15" evidence="3"/>
<dbReference type="InterPro" id="IPR036412">
    <property type="entry name" value="HAD-like_sf"/>
</dbReference>
<dbReference type="InterPro" id="IPR006379">
    <property type="entry name" value="HAD-SF_hydro_IIB"/>
</dbReference>
<accession>I1YET2</accession>
<dbReference type="RefSeq" id="WP_014702875.1">
    <property type="nucleotide sequence ID" value="NC_017856.1"/>
</dbReference>
<dbReference type="PANTHER" id="PTHR46521:SF4">
    <property type="entry name" value="SUCROSE-PHOSPHATASE 2-RELATED"/>
    <property type="match status" value="1"/>
</dbReference>
<dbReference type="Gene3D" id="3.40.50.1000">
    <property type="entry name" value="HAD superfamily/HAD-like"/>
    <property type="match status" value="1"/>
</dbReference>
<dbReference type="PANTHER" id="PTHR46521">
    <property type="entry name" value="SUCROSE-PHOSPHATASE 2-RELATED"/>
    <property type="match status" value="1"/>
</dbReference>
<gene>
    <name evidence="3" type="ordered locus">Q7C_246</name>
</gene>
<dbReference type="InterPro" id="IPR051518">
    <property type="entry name" value="Sucrose_Phosphatase"/>
</dbReference>
<dbReference type="InterPro" id="IPR023214">
    <property type="entry name" value="HAD_sf"/>
</dbReference>
<dbReference type="EMBL" id="CP003380">
    <property type="protein sequence ID" value="AFJ01425.1"/>
    <property type="molecule type" value="Genomic_DNA"/>
</dbReference>
<dbReference type="NCBIfam" id="TIGR01484">
    <property type="entry name" value="HAD-SF-IIB"/>
    <property type="match status" value="1"/>
</dbReference>
<protein>
    <submittedName>
        <fullName evidence="3">Alpha,alpha-trehalose-phosphate synthase (UDP-forming)</fullName>
        <ecNumber evidence="3">2.4.1.15</ecNumber>
    </submittedName>
</protein>
<name>I1YET2_METFJ</name>
<dbReference type="SFLD" id="SFLDS00003">
    <property type="entry name" value="Haloacid_Dehalogenase"/>
    <property type="match status" value="1"/>
</dbReference>